<gene>
    <name evidence="17" type="ORF">FSB_LOCUS2521</name>
</gene>
<evidence type="ECO:0000256" key="13">
    <source>
        <dbReference type="RuleBase" id="RU361119"/>
    </source>
</evidence>
<dbReference type="InterPro" id="IPR011707">
    <property type="entry name" value="Cu-oxidase-like_N"/>
</dbReference>
<evidence type="ECO:0000259" key="15">
    <source>
        <dbReference type="Pfam" id="PF07731"/>
    </source>
</evidence>
<keyword evidence="11" id="KW-0325">Glycoprotein</keyword>
<evidence type="ECO:0000256" key="9">
    <source>
        <dbReference type="ARBA" id="ARBA00023002"/>
    </source>
</evidence>
<dbReference type="CDD" id="cd13875">
    <property type="entry name" value="CuRO_2_LCC_plant"/>
    <property type="match status" value="1"/>
</dbReference>
<dbReference type="EC" id="1.10.3.2" evidence="4 13"/>
<evidence type="ECO:0000259" key="16">
    <source>
        <dbReference type="Pfam" id="PF07732"/>
    </source>
</evidence>
<feature type="signal peptide" evidence="13">
    <location>
        <begin position="1"/>
        <end position="25"/>
    </location>
</feature>
<feature type="domain" description="Plastocyanin-like" evidence="14">
    <location>
        <begin position="162"/>
        <end position="313"/>
    </location>
</feature>
<dbReference type="InterPro" id="IPR002355">
    <property type="entry name" value="Cu_oxidase_Cu_BS"/>
</dbReference>
<comment type="catalytic activity">
    <reaction evidence="1 13">
        <text>4 hydroquinone + O2 = 4 benzosemiquinone + 2 H2O</text>
        <dbReference type="Rhea" id="RHEA:11276"/>
        <dbReference type="ChEBI" id="CHEBI:15377"/>
        <dbReference type="ChEBI" id="CHEBI:15379"/>
        <dbReference type="ChEBI" id="CHEBI:17594"/>
        <dbReference type="ChEBI" id="CHEBI:17977"/>
        <dbReference type="EC" id="1.10.3.2"/>
    </reaction>
</comment>
<dbReference type="Pfam" id="PF07732">
    <property type="entry name" value="Cu-oxidase_3"/>
    <property type="match status" value="1"/>
</dbReference>
<organism evidence="17">
    <name type="scientific">Fagus sylvatica</name>
    <name type="common">Beechnut</name>
    <dbReference type="NCBI Taxonomy" id="28930"/>
    <lineage>
        <taxon>Eukaryota</taxon>
        <taxon>Viridiplantae</taxon>
        <taxon>Streptophyta</taxon>
        <taxon>Embryophyta</taxon>
        <taxon>Tracheophyta</taxon>
        <taxon>Spermatophyta</taxon>
        <taxon>Magnoliopsida</taxon>
        <taxon>eudicotyledons</taxon>
        <taxon>Gunneridae</taxon>
        <taxon>Pentapetalae</taxon>
        <taxon>rosids</taxon>
        <taxon>fabids</taxon>
        <taxon>Fagales</taxon>
        <taxon>Fagaceae</taxon>
        <taxon>Fagus</taxon>
    </lineage>
</organism>
<dbReference type="CDD" id="cd13897">
    <property type="entry name" value="CuRO_3_LCC_plant"/>
    <property type="match status" value="1"/>
</dbReference>
<keyword evidence="6 13" id="KW-0964">Secreted</keyword>
<comment type="subcellular location">
    <subcellularLocation>
        <location evidence="2 13">Secreted</location>
        <location evidence="2 13">Extracellular space</location>
        <location evidence="2 13">Apoplast</location>
    </subcellularLocation>
</comment>
<dbReference type="InterPro" id="IPR033138">
    <property type="entry name" value="Cu_oxidase_CS"/>
</dbReference>
<evidence type="ECO:0000256" key="7">
    <source>
        <dbReference type="ARBA" id="ARBA00022723"/>
    </source>
</evidence>
<dbReference type="PANTHER" id="PTHR11709:SF517">
    <property type="entry name" value="LACCASE"/>
    <property type="match status" value="1"/>
</dbReference>
<dbReference type="GO" id="GO:0052716">
    <property type="term" value="F:hydroquinone:oxygen oxidoreductase activity"/>
    <property type="evidence" value="ECO:0007669"/>
    <property type="project" value="UniProtKB-EC"/>
</dbReference>
<keyword evidence="12 13" id="KW-0439">Lignin degradation</keyword>
<feature type="domain" description="Plastocyanin-like" evidence="16">
    <location>
        <begin position="35"/>
        <end position="148"/>
    </location>
</feature>
<evidence type="ECO:0000256" key="10">
    <source>
        <dbReference type="ARBA" id="ARBA00023008"/>
    </source>
</evidence>
<dbReference type="InterPro" id="IPR045087">
    <property type="entry name" value="Cu-oxidase_fam"/>
</dbReference>
<name>A0A2N9EJB1_FAGSY</name>
<dbReference type="InterPro" id="IPR017761">
    <property type="entry name" value="Laccase"/>
</dbReference>
<accession>A0A2N9EJB1</accession>
<dbReference type="InterPro" id="IPR011706">
    <property type="entry name" value="Cu-oxidase_C"/>
</dbReference>
<evidence type="ECO:0000256" key="8">
    <source>
        <dbReference type="ARBA" id="ARBA00022737"/>
    </source>
</evidence>
<protein>
    <recommendedName>
        <fullName evidence="4 13">Laccase</fullName>
        <ecNumber evidence="4 13">1.10.3.2</ecNumber>
    </recommendedName>
    <alternativeName>
        <fullName evidence="13">Benzenediol:oxygen oxidoreductase</fullName>
    </alternativeName>
    <alternativeName>
        <fullName evidence="13">Diphenol oxidase</fullName>
    </alternativeName>
    <alternativeName>
        <fullName evidence="13">Urishiol oxidase</fullName>
    </alternativeName>
</protein>
<keyword evidence="7 13" id="KW-0479">Metal-binding</keyword>
<keyword evidence="9 13" id="KW-0560">Oxidoreductase</keyword>
<dbReference type="GO" id="GO:0046274">
    <property type="term" value="P:lignin catabolic process"/>
    <property type="evidence" value="ECO:0007669"/>
    <property type="project" value="UniProtKB-KW"/>
</dbReference>
<dbReference type="InterPro" id="IPR034288">
    <property type="entry name" value="CuRO_1_LCC"/>
</dbReference>
<dbReference type="AlphaFoldDB" id="A0A2N9EJB1"/>
<evidence type="ECO:0000256" key="1">
    <source>
        <dbReference type="ARBA" id="ARBA00000349"/>
    </source>
</evidence>
<dbReference type="EMBL" id="OIVN01000117">
    <property type="protein sequence ID" value="SPC74639.1"/>
    <property type="molecule type" value="Genomic_DNA"/>
</dbReference>
<reference evidence="17" key="1">
    <citation type="submission" date="2018-02" db="EMBL/GenBank/DDBJ databases">
        <authorList>
            <person name="Cohen D.B."/>
            <person name="Kent A.D."/>
        </authorList>
    </citation>
    <scope>NUCLEOTIDE SEQUENCE</scope>
</reference>
<comment type="function">
    <text evidence="13">Lignin degradation and detoxification of lignin-derived products.</text>
</comment>
<dbReference type="SUPFAM" id="SSF49503">
    <property type="entry name" value="Cupredoxins"/>
    <property type="match status" value="3"/>
</dbReference>
<dbReference type="GO" id="GO:0005507">
    <property type="term" value="F:copper ion binding"/>
    <property type="evidence" value="ECO:0007669"/>
    <property type="project" value="InterPro"/>
</dbReference>
<dbReference type="InterPro" id="IPR034285">
    <property type="entry name" value="CuRO_2_LCC"/>
</dbReference>
<dbReference type="PANTHER" id="PTHR11709">
    <property type="entry name" value="MULTI-COPPER OXIDASE"/>
    <property type="match status" value="1"/>
</dbReference>
<dbReference type="GO" id="GO:0048046">
    <property type="term" value="C:apoplast"/>
    <property type="evidence" value="ECO:0007669"/>
    <property type="project" value="UniProtKB-SubCell"/>
</dbReference>
<evidence type="ECO:0000256" key="6">
    <source>
        <dbReference type="ARBA" id="ARBA00022525"/>
    </source>
</evidence>
<comment type="cofactor">
    <cofactor evidence="13">
        <name>Cu cation</name>
        <dbReference type="ChEBI" id="CHEBI:23378"/>
    </cofactor>
    <text evidence="13">Binds 4 Cu cations per monomer.</text>
</comment>
<keyword evidence="10 13" id="KW-0186">Copper</keyword>
<dbReference type="Pfam" id="PF00394">
    <property type="entry name" value="Cu-oxidase"/>
    <property type="match status" value="1"/>
</dbReference>
<evidence type="ECO:0000256" key="12">
    <source>
        <dbReference type="ARBA" id="ARBA00023185"/>
    </source>
</evidence>
<keyword evidence="8 13" id="KW-0677">Repeat</keyword>
<dbReference type="Pfam" id="PF07731">
    <property type="entry name" value="Cu-oxidase_2"/>
    <property type="match status" value="1"/>
</dbReference>
<evidence type="ECO:0000256" key="2">
    <source>
        <dbReference type="ARBA" id="ARBA00004271"/>
    </source>
</evidence>
<evidence type="ECO:0000256" key="5">
    <source>
        <dbReference type="ARBA" id="ARBA00022523"/>
    </source>
</evidence>
<feature type="domain" description="Plastocyanin-like" evidence="15">
    <location>
        <begin position="414"/>
        <end position="549"/>
    </location>
</feature>
<dbReference type="Gene3D" id="2.60.40.420">
    <property type="entry name" value="Cupredoxins - blue copper proteins"/>
    <property type="match status" value="3"/>
</dbReference>
<dbReference type="InterPro" id="IPR001117">
    <property type="entry name" value="Cu-oxidase_2nd"/>
</dbReference>
<dbReference type="PROSITE" id="PS00080">
    <property type="entry name" value="MULTICOPPER_OXIDASE2"/>
    <property type="match status" value="1"/>
</dbReference>
<feature type="chain" id="PRO_5014488720" description="Laccase" evidence="13">
    <location>
        <begin position="26"/>
        <end position="584"/>
    </location>
</feature>
<evidence type="ECO:0000256" key="4">
    <source>
        <dbReference type="ARBA" id="ARBA00012297"/>
    </source>
</evidence>
<evidence type="ECO:0000313" key="17">
    <source>
        <dbReference type="EMBL" id="SPC74639.1"/>
    </source>
</evidence>
<dbReference type="PROSITE" id="PS00079">
    <property type="entry name" value="MULTICOPPER_OXIDASE1"/>
    <property type="match status" value="1"/>
</dbReference>
<evidence type="ECO:0000256" key="3">
    <source>
        <dbReference type="ARBA" id="ARBA00010609"/>
    </source>
</evidence>
<sequence>MASASASLFLQLLLLYGMFLALAQAEVHYHDFVLTETNFTRLCSSKSMLVVNESLPGPVIRVTKGDTVYVNVHNQGDYGVTIHWHGVHQPRNPWSDGPEYITQCPIEPGSNFTYEILFSDEEGTLWWHAHSDWTRAGVHGAIVVLPNNDTGFPFPQPDGEEILVLGSWYTGDVNAEVAEDLENGADTPRSDSYTINGQPGDFCACSKESTHRWVVDYGKTYLLRLVNAAMNAELYFAIAQHNLTVVGLDGSYVKPVVTDFVMITPGQTMDMLVTAKQHLGRYYVAARQYDSVRPDVTDYDQTNATAILEYGGNYTHSDTPIFPSTLPTYEDFVSALTFTNRLRSLANQDHPVNVPKNITTRMYITASMNTVTFDYEGTTRSGLASSLNNVSWVNPSTDVLLAYYRNMSGIYTPDFPDYPPDLFNFTAETVPDYTTTTIQGTKLKVLNYNEEVEIVFQGTNVFDASEDHPMHLHGYTFYVVGSGYGNFDNVTDPEGYNLDDPPKMNTVSLPKKGWVALRFKASNPGVWLWHCHLDRHLSWGMDTVFIVKNGGTPETSIREPPPYMPPCTASTIRLQSFDNSNQIN</sequence>
<proteinExistence type="inferred from homology"/>
<evidence type="ECO:0000259" key="14">
    <source>
        <dbReference type="Pfam" id="PF00394"/>
    </source>
</evidence>
<dbReference type="NCBIfam" id="TIGR03389">
    <property type="entry name" value="laccase"/>
    <property type="match status" value="1"/>
</dbReference>
<evidence type="ECO:0000256" key="11">
    <source>
        <dbReference type="ARBA" id="ARBA00023180"/>
    </source>
</evidence>
<comment type="similarity">
    <text evidence="3 13">Belongs to the multicopper oxidase family.</text>
</comment>
<dbReference type="InterPro" id="IPR008972">
    <property type="entry name" value="Cupredoxin"/>
</dbReference>
<dbReference type="InterPro" id="IPR034289">
    <property type="entry name" value="CuRO_3_LCC"/>
</dbReference>
<dbReference type="CDD" id="cd13849">
    <property type="entry name" value="CuRO_1_LCC_plant"/>
    <property type="match status" value="1"/>
</dbReference>
<keyword evidence="13" id="KW-0732">Signal</keyword>
<keyword evidence="5 13" id="KW-0052">Apoplast</keyword>